<evidence type="ECO:0000313" key="13">
    <source>
        <dbReference type="Proteomes" id="UP001363622"/>
    </source>
</evidence>
<keyword evidence="4 8" id="KW-0812">Transmembrane</keyword>
<feature type="transmembrane region" description="Helical" evidence="8">
    <location>
        <begin position="656"/>
        <end position="677"/>
    </location>
</feature>
<dbReference type="Pfam" id="PF14703">
    <property type="entry name" value="PHM7_cyt"/>
    <property type="match status" value="1"/>
</dbReference>
<dbReference type="Pfam" id="PF13967">
    <property type="entry name" value="RSN1_TM"/>
    <property type="match status" value="1"/>
</dbReference>
<feature type="compositionally biased region" description="Basic and acidic residues" evidence="7">
    <location>
        <begin position="891"/>
        <end position="905"/>
    </location>
</feature>
<dbReference type="Proteomes" id="UP001363622">
    <property type="component" value="Unassembled WGS sequence"/>
</dbReference>
<evidence type="ECO:0000256" key="8">
    <source>
        <dbReference type="SAM" id="Phobius"/>
    </source>
</evidence>
<comment type="caution">
    <text evidence="12">The sequence shown here is derived from an EMBL/GenBank/DDBJ whole genome shotgun (WGS) entry which is preliminary data.</text>
</comment>
<feature type="transmembrane region" description="Helical" evidence="8">
    <location>
        <begin position="532"/>
        <end position="552"/>
    </location>
</feature>
<feature type="transmembrane region" description="Helical" evidence="8">
    <location>
        <begin position="125"/>
        <end position="143"/>
    </location>
</feature>
<dbReference type="PANTHER" id="PTHR13018">
    <property type="entry name" value="PROBABLE MEMBRANE PROTEIN DUF221-RELATED"/>
    <property type="match status" value="1"/>
</dbReference>
<feature type="region of interest" description="Disordered" evidence="7">
    <location>
        <begin position="826"/>
        <end position="914"/>
    </location>
</feature>
<feature type="transmembrane region" description="Helical" evidence="8">
    <location>
        <begin position="393"/>
        <end position="420"/>
    </location>
</feature>
<comment type="subcellular location">
    <subcellularLocation>
        <location evidence="1">Membrane</location>
        <topology evidence="1">Multi-pass membrane protein</topology>
    </subcellularLocation>
</comment>
<feature type="region of interest" description="Disordered" evidence="7">
    <location>
        <begin position="939"/>
        <end position="1001"/>
    </location>
</feature>
<evidence type="ECO:0000256" key="7">
    <source>
        <dbReference type="SAM" id="MobiDB-lite"/>
    </source>
</evidence>
<dbReference type="Pfam" id="PF02714">
    <property type="entry name" value="RSN1_7TM"/>
    <property type="match status" value="1"/>
</dbReference>
<keyword evidence="5 8" id="KW-1133">Transmembrane helix</keyword>
<dbReference type="InterPro" id="IPR027815">
    <property type="entry name" value="CSC1/OSCA1-like_cyt"/>
</dbReference>
<evidence type="ECO:0000256" key="6">
    <source>
        <dbReference type="ARBA" id="ARBA00023136"/>
    </source>
</evidence>
<organism evidence="12 13">
    <name type="scientific">Phyllosticta citriasiana</name>
    <dbReference type="NCBI Taxonomy" id="595635"/>
    <lineage>
        <taxon>Eukaryota</taxon>
        <taxon>Fungi</taxon>
        <taxon>Dikarya</taxon>
        <taxon>Ascomycota</taxon>
        <taxon>Pezizomycotina</taxon>
        <taxon>Dothideomycetes</taxon>
        <taxon>Dothideomycetes incertae sedis</taxon>
        <taxon>Botryosphaeriales</taxon>
        <taxon>Phyllostictaceae</taxon>
        <taxon>Phyllosticta</taxon>
    </lineage>
</organism>
<feature type="transmembrane region" description="Helical" evidence="8">
    <location>
        <begin position="163"/>
        <end position="189"/>
    </location>
</feature>
<dbReference type="PANTHER" id="PTHR13018:SF149">
    <property type="entry name" value="DOMAIN PROTEIN, PUTATIVE (AFU_ORTHOLOGUE AFUA_3G11660)-RELATED"/>
    <property type="match status" value="1"/>
</dbReference>
<feature type="transmembrane region" description="Helical" evidence="8">
    <location>
        <begin position="593"/>
        <end position="613"/>
    </location>
</feature>
<evidence type="ECO:0000256" key="5">
    <source>
        <dbReference type="ARBA" id="ARBA00022989"/>
    </source>
</evidence>
<protein>
    <submittedName>
        <fullName evidence="12">DUF221 domain protein</fullName>
    </submittedName>
</protein>
<feature type="transmembrane region" description="Helical" evidence="8">
    <location>
        <begin position="485"/>
        <end position="506"/>
    </location>
</feature>
<dbReference type="EMBL" id="JBBPHU010000006">
    <property type="protein sequence ID" value="KAK7516366.1"/>
    <property type="molecule type" value="Genomic_DNA"/>
</dbReference>
<evidence type="ECO:0000313" key="12">
    <source>
        <dbReference type="EMBL" id="KAK7516366.1"/>
    </source>
</evidence>
<dbReference type="InterPro" id="IPR045122">
    <property type="entry name" value="Csc1-like"/>
</dbReference>
<feature type="domain" description="CSC1/OSCA1-like N-terminal transmembrane" evidence="10">
    <location>
        <begin position="39"/>
        <end position="191"/>
    </location>
</feature>
<reference evidence="12 13" key="1">
    <citation type="submission" date="2024-04" db="EMBL/GenBank/DDBJ databases">
        <title>Phyllosticta paracitricarpa is synonymous to the EU quarantine fungus P. citricarpa based on phylogenomic analyses.</title>
        <authorList>
            <consortium name="Lawrence Berkeley National Laboratory"/>
            <person name="Van Ingen-Buijs V.A."/>
            <person name="Van Westerhoven A.C."/>
            <person name="Haridas S."/>
            <person name="Skiadas P."/>
            <person name="Martin F."/>
            <person name="Groenewald J.Z."/>
            <person name="Crous P.W."/>
            <person name="Seidl M.F."/>
        </authorList>
    </citation>
    <scope>NUCLEOTIDE SEQUENCE [LARGE SCALE GENOMIC DNA]</scope>
    <source>
        <strain evidence="12 13">CBS 123371</strain>
    </source>
</reference>
<evidence type="ECO:0000256" key="3">
    <source>
        <dbReference type="ARBA" id="ARBA00022448"/>
    </source>
</evidence>
<keyword evidence="13" id="KW-1185">Reference proteome</keyword>
<feature type="domain" description="CSC1/OSCA1-like 7TM region" evidence="9">
    <location>
        <begin position="391"/>
        <end position="674"/>
    </location>
</feature>
<feature type="compositionally biased region" description="Low complexity" evidence="7">
    <location>
        <begin position="950"/>
        <end position="965"/>
    </location>
</feature>
<accession>A0ABR1KJV1</accession>
<comment type="similarity">
    <text evidence="2">Belongs to the CSC1 (TC 1.A.17) family.</text>
</comment>
<dbReference type="InterPro" id="IPR032880">
    <property type="entry name" value="CSC1/OSCA1-like_N"/>
</dbReference>
<evidence type="ECO:0000256" key="2">
    <source>
        <dbReference type="ARBA" id="ARBA00007779"/>
    </source>
</evidence>
<sequence length="1001" mass="112988">MSPRQVVASLRTRADEESSADKFLDLIQSPFNTELDEKAFWSSLGYSLGAAAIFAFLFCLLRPYNNTVYAPRLKHADEKHAPPPVKKGVFDWVQPVLKTKEQLLVEKVGLDAAVFLRFTKMCRNIFIILSLLGCGVYIPINLVQNAQNHATSDNSLFMKLTPLGVWGASCWAHVLLSYIFNGIIFFFLWRNYRAVAKLRREYFESNDYQKSLHSRTLMVTDIPRGYRTDDGIVKITEEIKVATDAPSGVIARNVKDLPRLIEDHEAAVRHLEEVLAKYLKNPNKLPMNRPVCKTHKNDRSYTKPQKVDAIDYLTSRIKSLELEITEVRLSVDNRNALPYGFASYDSIEEAHGVAYAAKRKHPHGSSVRLAPKPSDLIWKNLPLDKKTRVWRTIFNNIWVTLLTLVWIVPNAMIAVFLANLTNLGAVWHDFQVTLSANPKFWGAVQGIAAPLVTTLFYFFLPIIFRRISINAGDYSKTSRERHVMHKLYSFFIFNNLIVFSLFSTAWRYAVAIIDTEQTDNIDAWTAIQSTDLYGRLMTAFCQVSPFWLNYLLQRNFGAAWDLSQLGNMFINYAIRTFSSPTPRRLIELSAPPAFDYACYYNFFLFYSTIALVFAPFQPLVLPVACLYFTLDSYLKKYLLLYVFITKHESGGAFWRVLFNRFMFAAGFANLVAFLFVMARKENMNQAACMFPLPLVLIGFKWWCKRKYDGQMHFYSKGSQKGREEGLPERPKQRSDRVGVRFGHPALYKPLMTPMVHAKSQHLLREIYRGRLDQDTDGAPVTAYSDTYDMTKMSKARVGKAAANASPFEIVTEAQMDFENYKNRPEFREEFGGDGELYSRPSTPTTFRTGFDSRPGSPALGGYASNSRPSSPAYGSRPGSPSVLHNPYDPLRPSHDSQRTFTDLEHPMPVAGGASRAYSPLSNAVSNDVSLSDVSLVAGAAPMGGSSLRDPSPAGRGGRSVSPRPGLAASAGYRQVPLDETPGGELAGEETSYDFFRGRRAR</sequence>
<feature type="transmembrane region" description="Helical" evidence="8">
    <location>
        <begin position="39"/>
        <end position="61"/>
    </location>
</feature>
<evidence type="ECO:0000259" key="11">
    <source>
        <dbReference type="Pfam" id="PF14703"/>
    </source>
</evidence>
<feature type="domain" description="CSC1/OSCA1-like cytosolic" evidence="11">
    <location>
        <begin position="214"/>
        <end position="380"/>
    </location>
</feature>
<evidence type="ECO:0000256" key="4">
    <source>
        <dbReference type="ARBA" id="ARBA00022692"/>
    </source>
</evidence>
<gene>
    <name evidence="12" type="ORF">IWZ03DRAFT_188030</name>
</gene>
<evidence type="ECO:0000259" key="9">
    <source>
        <dbReference type="Pfam" id="PF02714"/>
    </source>
</evidence>
<evidence type="ECO:0000256" key="1">
    <source>
        <dbReference type="ARBA" id="ARBA00004141"/>
    </source>
</evidence>
<evidence type="ECO:0000259" key="10">
    <source>
        <dbReference type="Pfam" id="PF13967"/>
    </source>
</evidence>
<feature type="transmembrane region" description="Helical" evidence="8">
    <location>
        <begin position="440"/>
        <end position="464"/>
    </location>
</feature>
<keyword evidence="6 8" id="KW-0472">Membrane</keyword>
<name>A0ABR1KJV1_9PEZI</name>
<proteinExistence type="inferred from homology"/>
<keyword evidence="3" id="KW-0813">Transport</keyword>
<dbReference type="InterPro" id="IPR003864">
    <property type="entry name" value="CSC1/OSCA1-like_7TM"/>
</dbReference>